<sequence>MRKLTTVLTVGALALSVGACGKKNGGGDSASAGKELVYRSSWGADEPQGKAIKTLFDDFAKETGAEVDVKFVGRKGNDNLATEMAAGQGPDLFDTSTDTIDRFAAQNLAAPLDDVLKKQVPGESKPVSQVLSKAVRGASSTDKGLAFVPHTVISTAVWFDASRHPVKTPKSWEEFVAYLDTAKKAGRTPIGQDGTINFYNVYWFYSALVRANGEGSMKALATDPAAWDRPEVLEAAKKVERLARGGYFQKDFMATKFPAAQDGWAQGQYDLNLNGTWLAGETKPKLAAGAEVTSFQLPVGGVESVEVGTLGWGVNAKGRNPETAKEFLAFALKKEYAQAMSRSALSIPAREDVPAPAHLAGIQQDVTRAKATHRTYDGAAADQKWWNDVFLPIDDKLVSGKSDAAAFVEEGKAATAAHLKNKG</sequence>
<evidence type="ECO:0000256" key="4">
    <source>
        <dbReference type="ARBA" id="ARBA00023139"/>
    </source>
</evidence>
<keyword evidence="8" id="KW-1185">Reference proteome</keyword>
<name>A0ABV5PBF2_STRCM</name>
<keyword evidence="2 6" id="KW-0732">Signal</keyword>
<feature type="chain" id="PRO_5046201177" evidence="6">
    <location>
        <begin position="20"/>
        <end position="423"/>
    </location>
</feature>
<feature type="signal peptide" evidence="6">
    <location>
        <begin position="1"/>
        <end position="19"/>
    </location>
</feature>
<gene>
    <name evidence="7" type="ORF">ACFFTU_10510</name>
</gene>
<keyword evidence="5" id="KW-0449">Lipoprotein</keyword>
<dbReference type="EMBL" id="JBHMCR010000005">
    <property type="protein sequence ID" value="MFB9520378.1"/>
    <property type="molecule type" value="Genomic_DNA"/>
</dbReference>
<evidence type="ECO:0000313" key="8">
    <source>
        <dbReference type="Proteomes" id="UP001589718"/>
    </source>
</evidence>
<dbReference type="Proteomes" id="UP001589718">
    <property type="component" value="Unassembled WGS sequence"/>
</dbReference>
<reference evidence="7 8" key="1">
    <citation type="submission" date="2024-09" db="EMBL/GenBank/DDBJ databases">
        <authorList>
            <person name="Sun Q."/>
            <person name="Mori K."/>
        </authorList>
    </citation>
    <scope>NUCLEOTIDE SEQUENCE [LARGE SCALE GENOMIC DNA]</scope>
    <source>
        <strain evidence="7 8">JCM 4362</strain>
    </source>
</reference>
<evidence type="ECO:0000256" key="1">
    <source>
        <dbReference type="ARBA" id="ARBA00022475"/>
    </source>
</evidence>
<evidence type="ECO:0000313" key="7">
    <source>
        <dbReference type="EMBL" id="MFB9520378.1"/>
    </source>
</evidence>
<organism evidence="7 8">
    <name type="scientific">Streptomyces cremeus</name>
    <dbReference type="NCBI Taxonomy" id="66881"/>
    <lineage>
        <taxon>Bacteria</taxon>
        <taxon>Bacillati</taxon>
        <taxon>Actinomycetota</taxon>
        <taxon>Actinomycetes</taxon>
        <taxon>Kitasatosporales</taxon>
        <taxon>Streptomycetaceae</taxon>
        <taxon>Streptomyces</taxon>
    </lineage>
</organism>
<dbReference type="InterPro" id="IPR050490">
    <property type="entry name" value="Bact_solute-bd_prot1"/>
</dbReference>
<dbReference type="InterPro" id="IPR006059">
    <property type="entry name" value="SBP"/>
</dbReference>
<keyword evidence="4" id="KW-0564">Palmitate</keyword>
<proteinExistence type="predicted"/>
<dbReference type="PANTHER" id="PTHR43649:SF33">
    <property type="entry name" value="POLYGALACTURONAN_RHAMNOGALACTURONAN-BINDING PROTEIN YTCQ"/>
    <property type="match status" value="1"/>
</dbReference>
<dbReference type="RefSeq" id="WP_345227828.1">
    <property type="nucleotide sequence ID" value="NZ_BAAAXE010000014.1"/>
</dbReference>
<protein>
    <submittedName>
        <fullName evidence="7">ABC transporter substrate-binding protein</fullName>
    </submittedName>
</protein>
<evidence type="ECO:0000256" key="3">
    <source>
        <dbReference type="ARBA" id="ARBA00023136"/>
    </source>
</evidence>
<dbReference type="SUPFAM" id="SSF53850">
    <property type="entry name" value="Periplasmic binding protein-like II"/>
    <property type="match status" value="1"/>
</dbReference>
<comment type="caution">
    <text evidence="7">The sequence shown here is derived from an EMBL/GenBank/DDBJ whole genome shotgun (WGS) entry which is preliminary data.</text>
</comment>
<dbReference type="Pfam" id="PF01547">
    <property type="entry name" value="SBP_bac_1"/>
    <property type="match status" value="1"/>
</dbReference>
<evidence type="ECO:0000256" key="2">
    <source>
        <dbReference type="ARBA" id="ARBA00022729"/>
    </source>
</evidence>
<accession>A0ABV5PBF2</accession>
<dbReference type="Gene3D" id="3.40.190.10">
    <property type="entry name" value="Periplasmic binding protein-like II"/>
    <property type="match status" value="1"/>
</dbReference>
<keyword evidence="3" id="KW-0472">Membrane</keyword>
<dbReference type="PROSITE" id="PS51257">
    <property type="entry name" value="PROKAR_LIPOPROTEIN"/>
    <property type="match status" value="1"/>
</dbReference>
<dbReference type="PANTHER" id="PTHR43649">
    <property type="entry name" value="ARABINOSE-BINDING PROTEIN-RELATED"/>
    <property type="match status" value="1"/>
</dbReference>
<evidence type="ECO:0000256" key="5">
    <source>
        <dbReference type="ARBA" id="ARBA00023288"/>
    </source>
</evidence>
<keyword evidence="1" id="KW-1003">Cell membrane</keyword>
<evidence type="ECO:0000256" key="6">
    <source>
        <dbReference type="SAM" id="SignalP"/>
    </source>
</evidence>